<keyword evidence="7" id="KW-1185">Reference proteome</keyword>
<dbReference type="Gene3D" id="3.30.70.330">
    <property type="match status" value="1"/>
</dbReference>
<dbReference type="PANTHER" id="PTHR10693:SF20">
    <property type="entry name" value="AT27578P"/>
    <property type="match status" value="1"/>
</dbReference>
<accession>A0ABD3CTI5</accession>
<feature type="compositionally biased region" description="Low complexity" evidence="3">
    <location>
        <begin position="408"/>
        <end position="431"/>
    </location>
</feature>
<feature type="domain" description="RRM" evidence="4">
    <location>
        <begin position="293"/>
        <end position="370"/>
    </location>
</feature>
<evidence type="ECO:0000313" key="7">
    <source>
        <dbReference type="Proteomes" id="UP001632038"/>
    </source>
</evidence>
<dbReference type="Pfam" id="PF00076">
    <property type="entry name" value="RRM_1"/>
    <property type="match status" value="1"/>
</dbReference>
<dbReference type="SUPFAM" id="SSF54928">
    <property type="entry name" value="RNA-binding domain, RBD"/>
    <property type="match status" value="1"/>
</dbReference>
<dbReference type="PANTHER" id="PTHR10693">
    <property type="entry name" value="RAS GTPASE-ACTIVATING PROTEIN-BINDING PROTEIN"/>
    <property type="match status" value="1"/>
</dbReference>
<dbReference type="InterPro" id="IPR002075">
    <property type="entry name" value="NTF2_dom"/>
</dbReference>
<proteinExistence type="predicted"/>
<feature type="region of interest" description="Disordered" evidence="3">
    <location>
        <begin position="367"/>
        <end position="475"/>
    </location>
</feature>
<evidence type="ECO:0000256" key="1">
    <source>
        <dbReference type="ARBA" id="ARBA00022884"/>
    </source>
</evidence>
<dbReference type="InterPro" id="IPR000504">
    <property type="entry name" value="RRM_dom"/>
</dbReference>
<dbReference type="InterPro" id="IPR039539">
    <property type="entry name" value="Ras_GTPase_bind_prot"/>
</dbReference>
<evidence type="ECO:0000256" key="3">
    <source>
        <dbReference type="SAM" id="MobiDB-lite"/>
    </source>
</evidence>
<evidence type="ECO:0008006" key="8">
    <source>
        <dbReference type="Google" id="ProtNLM"/>
    </source>
</evidence>
<dbReference type="FunFam" id="3.30.70.330:FF:000589">
    <property type="entry name" value="RNA-binding protein-like"/>
    <property type="match status" value="1"/>
</dbReference>
<evidence type="ECO:0000259" key="4">
    <source>
        <dbReference type="PROSITE" id="PS50102"/>
    </source>
</evidence>
<dbReference type="GO" id="GO:0003723">
    <property type="term" value="F:RNA binding"/>
    <property type="evidence" value="ECO:0007669"/>
    <property type="project" value="UniProtKB-UniRule"/>
</dbReference>
<dbReference type="FunFam" id="3.10.450.50:FF:000003">
    <property type="entry name" value="Nuclear transport factor 2 family protein"/>
    <property type="match status" value="1"/>
</dbReference>
<dbReference type="InterPro" id="IPR035979">
    <property type="entry name" value="RBD_domain_sf"/>
</dbReference>
<dbReference type="PROSITE" id="PS50177">
    <property type="entry name" value="NTF2_DOMAIN"/>
    <property type="match status" value="1"/>
</dbReference>
<feature type="domain" description="NTF2" evidence="5">
    <location>
        <begin position="13"/>
        <end position="129"/>
    </location>
</feature>
<feature type="compositionally biased region" description="Low complexity" evidence="3">
    <location>
        <begin position="451"/>
        <end position="466"/>
    </location>
</feature>
<dbReference type="Proteomes" id="UP001632038">
    <property type="component" value="Unassembled WGS sequence"/>
</dbReference>
<dbReference type="InterPro" id="IPR012677">
    <property type="entry name" value="Nucleotide-bd_a/b_plait_sf"/>
</dbReference>
<sequence length="475" mass="51296">MSAAAEPVTAQVVGNAFVQQYYHILHHSPGLVHRFYQDISKLGRPNEDGSLSTTTTMQDIDAKIVALNYGDFKAEIKSVDAQESFNGGVDVLVTGYLTEKDHTVRTFAQSFFLAPQDKGYFVLNDIFRYVDSAPTVNPALVAEVAVPNVVVPVTDEPVAAPIQENHVSEQSMPSAEEPITGEVYNPPENEDVPVVIEEELPVAEVVDEVQDDTQKIVESNAKIEEVPKKSYASIVKHIRESGAILSPPTPPKKAPPKKIEQLKPTFSPATDGPVSNPEPLDNGNNQDGEGDGYSIYIKGLPMSATDSVLEEVFKKFGTIKNDGIQVRSNKQQGFCFGFVEFEEASSVQKALEASPVVIGGRPAFVEEKRSTNSRGNNRSRFQSGRGSGFRNEGVRGRGGNNYGGGRGYNNNNRGDFNGGRSEFGNNRGSNNRNRDGYPRSDNGNGNGIGGRTIRNGGMANGNGAKNTTPRDSAIA</sequence>
<gene>
    <name evidence="6" type="ORF">CASFOL_022825</name>
</gene>
<protein>
    <recommendedName>
        <fullName evidence="8">G3BP-like protein</fullName>
    </recommendedName>
</protein>
<dbReference type="Pfam" id="PF02136">
    <property type="entry name" value="NTF2"/>
    <property type="match status" value="1"/>
</dbReference>
<name>A0ABD3CTI5_9LAMI</name>
<dbReference type="InterPro" id="IPR018222">
    <property type="entry name" value="Nuclear_transport_factor_2_euk"/>
</dbReference>
<feature type="region of interest" description="Disordered" evidence="3">
    <location>
        <begin position="166"/>
        <end position="187"/>
    </location>
</feature>
<comment type="caution">
    <text evidence="6">The sequence shown here is derived from an EMBL/GenBank/DDBJ whole genome shotgun (WGS) entry which is preliminary data.</text>
</comment>
<dbReference type="SMART" id="SM00360">
    <property type="entry name" value="RRM"/>
    <property type="match status" value="1"/>
</dbReference>
<dbReference type="PROSITE" id="PS50102">
    <property type="entry name" value="RRM"/>
    <property type="match status" value="1"/>
</dbReference>
<dbReference type="SUPFAM" id="SSF54427">
    <property type="entry name" value="NTF2-like"/>
    <property type="match status" value="1"/>
</dbReference>
<organism evidence="6 7">
    <name type="scientific">Castilleja foliolosa</name>
    <dbReference type="NCBI Taxonomy" id="1961234"/>
    <lineage>
        <taxon>Eukaryota</taxon>
        <taxon>Viridiplantae</taxon>
        <taxon>Streptophyta</taxon>
        <taxon>Embryophyta</taxon>
        <taxon>Tracheophyta</taxon>
        <taxon>Spermatophyta</taxon>
        <taxon>Magnoliopsida</taxon>
        <taxon>eudicotyledons</taxon>
        <taxon>Gunneridae</taxon>
        <taxon>Pentapetalae</taxon>
        <taxon>asterids</taxon>
        <taxon>lamiids</taxon>
        <taxon>Lamiales</taxon>
        <taxon>Orobanchaceae</taxon>
        <taxon>Pedicularideae</taxon>
        <taxon>Castillejinae</taxon>
        <taxon>Castilleja</taxon>
    </lineage>
</organism>
<dbReference type="InterPro" id="IPR032710">
    <property type="entry name" value="NTF2-like_dom_sf"/>
</dbReference>
<dbReference type="AlphaFoldDB" id="A0ABD3CTI5"/>
<feature type="region of interest" description="Disordered" evidence="3">
    <location>
        <begin position="242"/>
        <end position="292"/>
    </location>
</feature>
<dbReference type="CDD" id="cd00780">
    <property type="entry name" value="NTF2"/>
    <property type="match status" value="1"/>
</dbReference>
<dbReference type="EMBL" id="JAVIJP010000030">
    <property type="protein sequence ID" value="KAL3633298.1"/>
    <property type="molecule type" value="Genomic_DNA"/>
</dbReference>
<dbReference type="Gene3D" id="3.10.450.50">
    <property type="match status" value="1"/>
</dbReference>
<evidence type="ECO:0000256" key="2">
    <source>
        <dbReference type="PROSITE-ProRule" id="PRU00176"/>
    </source>
</evidence>
<dbReference type="CDD" id="cd00590">
    <property type="entry name" value="RRM_SF"/>
    <property type="match status" value="1"/>
</dbReference>
<reference evidence="7" key="1">
    <citation type="journal article" date="2024" name="IScience">
        <title>Strigolactones Initiate the Formation of Haustorium-like Structures in Castilleja.</title>
        <authorList>
            <person name="Buerger M."/>
            <person name="Peterson D."/>
            <person name="Chory J."/>
        </authorList>
    </citation>
    <scope>NUCLEOTIDE SEQUENCE [LARGE SCALE GENOMIC DNA]</scope>
</reference>
<keyword evidence="1 2" id="KW-0694">RNA-binding</keyword>
<dbReference type="GO" id="GO:0005737">
    <property type="term" value="C:cytoplasm"/>
    <property type="evidence" value="ECO:0007669"/>
    <property type="project" value="UniProtKB-ARBA"/>
</dbReference>
<evidence type="ECO:0000259" key="5">
    <source>
        <dbReference type="PROSITE" id="PS50177"/>
    </source>
</evidence>
<evidence type="ECO:0000313" key="6">
    <source>
        <dbReference type="EMBL" id="KAL3633298.1"/>
    </source>
</evidence>
<feature type="compositionally biased region" description="Gly residues" evidence="3">
    <location>
        <begin position="396"/>
        <end position="407"/>
    </location>
</feature>